<name>A0A820QWX0_9BILA</name>
<evidence type="ECO:0000313" key="1">
    <source>
        <dbReference type="EMBL" id="CAF4425812.1"/>
    </source>
</evidence>
<protein>
    <submittedName>
        <fullName evidence="1">Uncharacterized protein</fullName>
    </submittedName>
</protein>
<comment type="caution">
    <text evidence="1">The sequence shown here is derived from an EMBL/GenBank/DDBJ whole genome shotgun (WGS) entry which is preliminary data.</text>
</comment>
<organism evidence="1 2">
    <name type="scientific">Adineta steineri</name>
    <dbReference type="NCBI Taxonomy" id="433720"/>
    <lineage>
        <taxon>Eukaryota</taxon>
        <taxon>Metazoa</taxon>
        <taxon>Spiralia</taxon>
        <taxon>Gnathifera</taxon>
        <taxon>Rotifera</taxon>
        <taxon>Eurotatoria</taxon>
        <taxon>Bdelloidea</taxon>
        <taxon>Adinetida</taxon>
        <taxon>Adinetidae</taxon>
        <taxon>Adineta</taxon>
    </lineage>
</organism>
<dbReference type="AlphaFoldDB" id="A0A820QWX0"/>
<accession>A0A820QWX0</accession>
<feature type="non-terminal residue" evidence="1">
    <location>
        <position position="1"/>
    </location>
</feature>
<evidence type="ECO:0000313" key="2">
    <source>
        <dbReference type="Proteomes" id="UP000663868"/>
    </source>
</evidence>
<dbReference type="Proteomes" id="UP000663868">
    <property type="component" value="Unassembled WGS sequence"/>
</dbReference>
<dbReference type="EMBL" id="CAJOBB010027843">
    <property type="protein sequence ID" value="CAF4425812.1"/>
    <property type="molecule type" value="Genomic_DNA"/>
</dbReference>
<sequence length="69" mass="8100">VGGHSLLFIELYHRYQSVFSFDIHTLSIAVFLQQPTIFQHSQLLQTVIINNIKATQWHTLNINESRDNY</sequence>
<reference evidence="1" key="1">
    <citation type="submission" date="2021-02" db="EMBL/GenBank/DDBJ databases">
        <authorList>
            <person name="Nowell W R."/>
        </authorList>
    </citation>
    <scope>NUCLEOTIDE SEQUENCE</scope>
</reference>
<gene>
    <name evidence="1" type="ORF">KXQ929_LOCUS52476</name>
</gene>
<proteinExistence type="predicted"/>